<feature type="compositionally biased region" description="Basic residues" evidence="1">
    <location>
        <begin position="129"/>
        <end position="138"/>
    </location>
</feature>
<dbReference type="AlphaFoldDB" id="A0A7S4EQH0"/>
<reference evidence="3" key="1">
    <citation type="submission" date="2021-01" db="EMBL/GenBank/DDBJ databases">
        <authorList>
            <person name="Corre E."/>
            <person name="Pelletier E."/>
            <person name="Niang G."/>
            <person name="Scheremetjew M."/>
            <person name="Finn R."/>
            <person name="Kale V."/>
            <person name="Holt S."/>
            <person name="Cochrane G."/>
            <person name="Meng A."/>
            <person name="Brown T."/>
            <person name="Cohen L."/>
        </authorList>
    </citation>
    <scope>NUCLEOTIDE SEQUENCE</scope>
    <source>
        <strain evidence="3">10249 10 AB</strain>
    </source>
</reference>
<feature type="compositionally biased region" description="Basic and acidic residues" evidence="1">
    <location>
        <begin position="448"/>
        <end position="458"/>
    </location>
</feature>
<accession>A0A7S4EQH0</accession>
<keyword evidence="2" id="KW-0732">Signal</keyword>
<feature type="region of interest" description="Disordered" evidence="1">
    <location>
        <begin position="440"/>
        <end position="464"/>
    </location>
</feature>
<feature type="signal peptide" evidence="2">
    <location>
        <begin position="1"/>
        <end position="28"/>
    </location>
</feature>
<feature type="compositionally biased region" description="Polar residues" evidence="1">
    <location>
        <begin position="139"/>
        <end position="151"/>
    </location>
</feature>
<organism evidence="3">
    <name type="scientific">Pseudo-nitzschia australis</name>
    <dbReference type="NCBI Taxonomy" id="44445"/>
    <lineage>
        <taxon>Eukaryota</taxon>
        <taxon>Sar</taxon>
        <taxon>Stramenopiles</taxon>
        <taxon>Ochrophyta</taxon>
        <taxon>Bacillariophyta</taxon>
        <taxon>Bacillariophyceae</taxon>
        <taxon>Bacillariophycidae</taxon>
        <taxon>Bacillariales</taxon>
        <taxon>Bacillariaceae</taxon>
        <taxon>Pseudo-nitzschia</taxon>
    </lineage>
</organism>
<protein>
    <recommendedName>
        <fullName evidence="4">Helicase-associated domain-containing protein</fullName>
    </recommendedName>
</protein>
<proteinExistence type="predicted"/>
<dbReference type="EMBL" id="HBIX01033547">
    <property type="protein sequence ID" value="CAE0729192.1"/>
    <property type="molecule type" value="Transcribed_RNA"/>
</dbReference>
<feature type="region of interest" description="Disordered" evidence="1">
    <location>
        <begin position="36"/>
        <end position="56"/>
    </location>
</feature>
<name>A0A7S4EQH0_9STRA</name>
<sequence>MVVLFVLVRSRLLHLLLVVLTAFPPLTTLAMVAEESSRQNQHERIQQLPSSKDDLKSLSPITTLQDHLRVQEMLKNRHARRKPRLEAVDSMFRTSFNDHFDEIDGRENELWLSLPRKPKKDVTQILRSRSNRKGKKLGKNSTAGSSTMRTTTSSNGLYIPFEDTLQALQAFHEEHSHLVLPRRFPVPTSSSYPSIWHGIDLAGTVYTMRWWQRHVKNQPNRVSELNRIGFIWERLQPEWNLIFESLIIYKALYGNILVPSTFVVPNDDDRWPKACWGISLGNSVYKIRNRGDYLGGINNNSHSRREQLDALGFVWDVQELRFSKFSTALELYGKIEQKQQRSSHSGALKVPSQFVIPRSSRWPTSLWGYRLGERCTQVRQKELYIKGHAHRVKILADLGFYLSGGNNNLRWLEVVHAAAVYSQMNDKKLDVPTKFVVPAPPRRVAASPKDDENERDPGPSRVVGSDDAWPWPEYLWEFPLGQRLRDIRVKGNYLKGKSGGARRKQLDALGFNWEPKRGRRLDKD</sequence>
<evidence type="ECO:0000256" key="2">
    <source>
        <dbReference type="SAM" id="SignalP"/>
    </source>
</evidence>
<evidence type="ECO:0008006" key="4">
    <source>
        <dbReference type="Google" id="ProtNLM"/>
    </source>
</evidence>
<evidence type="ECO:0000256" key="1">
    <source>
        <dbReference type="SAM" id="MobiDB-lite"/>
    </source>
</evidence>
<dbReference type="PANTHER" id="PTHR37066:SF1">
    <property type="entry name" value="LNS2_PITP DOMAIN-CONTAINING PROTEIN"/>
    <property type="match status" value="1"/>
</dbReference>
<feature type="region of interest" description="Disordered" evidence="1">
    <location>
        <begin position="127"/>
        <end position="151"/>
    </location>
</feature>
<dbReference type="PANTHER" id="PTHR37066">
    <property type="entry name" value="HELICASE-ASSOCIATED"/>
    <property type="match status" value="1"/>
</dbReference>
<feature type="chain" id="PRO_5030985886" description="Helicase-associated domain-containing protein" evidence="2">
    <location>
        <begin position="29"/>
        <end position="524"/>
    </location>
</feature>
<gene>
    <name evidence="3" type="ORF">PAUS00366_LOCUS21976</name>
</gene>
<evidence type="ECO:0000313" key="3">
    <source>
        <dbReference type="EMBL" id="CAE0729192.1"/>
    </source>
</evidence>